<dbReference type="InterPro" id="IPR006015">
    <property type="entry name" value="Universal_stress_UspA"/>
</dbReference>
<sequence length="162" mass="17847">MDMLKYKKILVPVDGSTNGELALKKAISVAQRNQAHLDIVTVIQSSRFLDIYGHMGSNMDYVEVSLLKAKAYVDDLKDQIEHKYDFHDISVYVEAGEPKSIVAVDIPQKLGTDLVMMGATGLNALQRAMIGSVADYAVRTAQTDVLLVRTGIDNQPYSSDKN</sequence>
<comment type="similarity">
    <text evidence="1">Belongs to the universal stress protein A family.</text>
</comment>
<dbReference type="AlphaFoldDB" id="A0A0R2L1B5"/>
<evidence type="ECO:0000256" key="1">
    <source>
        <dbReference type="ARBA" id="ARBA00008791"/>
    </source>
</evidence>
<dbReference type="Pfam" id="PF00582">
    <property type="entry name" value="Usp"/>
    <property type="match status" value="1"/>
</dbReference>
<evidence type="ECO:0000313" key="4">
    <source>
        <dbReference type="Proteomes" id="UP000051859"/>
    </source>
</evidence>
<protein>
    <submittedName>
        <fullName evidence="3">Universal stress protein UspA-like nucleotide-binding protein</fullName>
    </submittedName>
</protein>
<keyword evidence="4" id="KW-1185">Reference proteome</keyword>
<dbReference type="EMBL" id="JQBX01000012">
    <property type="protein sequence ID" value="KRN93638.1"/>
    <property type="molecule type" value="Genomic_DNA"/>
</dbReference>
<name>A0A0R2L1B5_9LACO</name>
<dbReference type="CDD" id="cd00293">
    <property type="entry name" value="USP-like"/>
    <property type="match status" value="1"/>
</dbReference>
<dbReference type="PRINTS" id="PR01438">
    <property type="entry name" value="UNVRSLSTRESS"/>
</dbReference>
<dbReference type="PATRIC" id="fig|331679.3.peg.385"/>
<gene>
    <name evidence="3" type="ORF">IV81_GL000379</name>
</gene>
<organism evidence="3 4">
    <name type="scientific">Pediococcus stilesii</name>
    <dbReference type="NCBI Taxonomy" id="331679"/>
    <lineage>
        <taxon>Bacteria</taxon>
        <taxon>Bacillati</taxon>
        <taxon>Bacillota</taxon>
        <taxon>Bacilli</taxon>
        <taxon>Lactobacillales</taxon>
        <taxon>Lactobacillaceae</taxon>
        <taxon>Pediococcus</taxon>
    </lineage>
</organism>
<dbReference type="InterPro" id="IPR014729">
    <property type="entry name" value="Rossmann-like_a/b/a_fold"/>
</dbReference>
<dbReference type="InterPro" id="IPR006016">
    <property type="entry name" value="UspA"/>
</dbReference>
<reference evidence="3 4" key="1">
    <citation type="journal article" date="2015" name="Genome Announc.">
        <title>Expanding the biotechnology potential of lactobacilli through comparative genomics of 213 strains and associated genera.</title>
        <authorList>
            <person name="Sun Z."/>
            <person name="Harris H.M."/>
            <person name="McCann A."/>
            <person name="Guo C."/>
            <person name="Argimon S."/>
            <person name="Zhang W."/>
            <person name="Yang X."/>
            <person name="Jeffery I.B."/>
            <person name="Cooney J.C."/>
            <person name="Kagawa T.F."/>
            <person name="Liu W."/>
            <person name="Song Y."/>
            <person name="Salvetti E."/>
            <person name="Wrobel A."/>
            <person name="Rasinkangas P."/>
            <person name="Parkhill J."/>
            <person name="Rea M.C."/>
            <person name="O'Sullivan O."/>
            <person name="Ritari J."/>
            <person name="Douillard F.P."/>
            <person name="Paul Ross R."/>
            <person name="Yang R."/>
            <person name="Briner A.E."/>
            <person name="Felis G.E."/>
            <person name="de Vos W.M."/>
            <person name="Barrangou R."/>
            <person name="Klaenhammer T.R."/>
            <person name="Caufield P.W."/>
            <person name="Cui Y."/>
            <person name="Zhang H."/>
            <person name="O'Toole P.W."/>
        </authorList>
    </citation>
    <scope>NUCLEOTIDE SEQUENCE [LARGE SCALE GENOMIC DNA]</scope>
    <source>
        <strain evidence="3 4">DSM 18001</strain>
    </source>
</reference>
<dbReference type="PANTHER" id="PTHR46268:SF6">
    <property type="entry name" value="UNIVERSAL STRESS PROTEIN UP12"/>
    <property type="match status" value="1"/>
</dbReference>
<dbReference type="Gene3D" id="3.40.50.620">
    <property type="entry name" value="HUPs"/>
    <property type="match status" value="1"/>
</dbReference>
<evidence type="ECO:0000259" key="2">
    <source>
        <dbReference type="Pfam" id="PF00582"/>
    </source>
</evidence>
<accession>A0A0R2L1B5</accession>
<dbReference type="STRING" id="331679.IV81_GL000379"/>
<feature type="domain" description="UspA" evidence="2">
    <location>
        <begin position="6"/>
        <end position="149"/>
    </location>
</feature>
<comment type="caution">
    <text evidence="3">The sequence shown here is derived from an EMBL/GenBank/DDBJ whole genome shotgun (WGS) entry which is preliminary data.</text>
</comment>
<dbReference type="Proteomes" id="UP000051859">
    <property type="component" value="Unassembled WGS sequence"/>
</dbReference>
<dbReference type="SUPFAM" id="SSF52402">
    <property type="entry name" value="Adenine nucleotide alpha hydrolases-like"/>
    <property type="match status" value="1"/>
</dbReference>
<proteinExistence type="inferred from homology"/>
<evidence type="ECO:0000313" key="3">
    <source>
        <dbReference type="EMBL" id="KRN93638.1"/>
    </source>
</evidence>
<dbReference type="PANTHER" id="PTHR46268">
    <property type="entry name" value="STRESS RESPONSE PROTEIN NHAX"/>
    <property type="match status" value="1"/>
</dbReference>